<dbReference type="InterPro" id="IPR050483">
    <property type="entry name" value="CoA-transferase_III_domain"/>
</dbReference>
<dbReference type="InterPro" id="IPR003673">
    <property type="entry name" value="CoA-Trfase_fam_III"/>
</dbReference>
<dbReference type="Pfam" id="PF02515">
    <property type="entry name" value="CoA_transf_3"/>
    <property type="match status" value="1"/>
</dbReference>
<dbReference type="PANTHER" id="PTHR48207:SF3">
    <property type="entry name" value="SUCCINATE--HYDROXYMETHYLGLUTARATE COA-TRANSFERASE"/>
    <property type="match status" value="1"/>
</dbReference>
<dbReference type="EMBL" id="PRLP01000040">
    <property type="protein sequence ID" value="PPC76850.1"/>
    <property type="molecule type" value="Genomic_DNA"/>
</dbReference>
<dbReference type="OrthoDB" id="9058532at2"/>
<proteinExistence type="predicted"/>
<dbReference type="PANTHER" id="PTHR48207">
    <property type="entry name" value="SUCCINATE--HYDROXYMETHYLGLUTARATE COA-TRANSFERASE"/>
    <property type="match status" value="1"/>
</dbReference>
<dbReference type="SUPFAM" id="SSF89796">
    <property type="entry name" value="CoA-transferase family III (CaiB/BaiF)"/>
    <property type="match status" value="1"/>
</dbReference>
<evidence type="ECO:0000256" key="1">
    <source>
        <dbReference type="ARBA" id="ARBA00022679"/>
    </source>
</evidence>
<name>A0A2S5KQ31_9PROT</name>
<sequence length="398" mass="42513">MNPPLKHIRVLDLTNVLAGPFACHQLAHMGADVIKVEVPGSGDLARQLGASAELNRALMGVSFLAQNPGKRSLTLNLKSEAGKAVFLQLVASADVVVENFRPGVMERLGVGFEVLKQHNPRLIYCAISGFGQDGPLRDLPAYDQIIQGMAGVMSITGAPDNAPYRVGYPVADSVGGLTAAFAIASQLANPQREASFIDVSMLEATMATMGWAVSNYLVAGREPRPMGNDNVTASPSGTFRTGDGLLNIAANKQEQFEAVCDVLGCPELKQDPRFAERQARLQHRLQLTELLEQRLQTASTEHWWQALNLAGVPAGPVYSVPQVLAHPQIRDRGMLAQFSAVPGVAQEVCVLRTGFKVDGQAPAVATPPPALGQHTEQILQELGYDNTGIATLRQVGAC</sequence>
<dbReference type="Gene3D" id="3.40.50.10540">
    <property type="entry name" value="Crotonobetainyl-coa:carnitine coa-transferase, domain 1"/>
    <property type="match status" value="1"/>
</dbReference>
<evidence type="ECO:0000313" key="3">
    <source>
        <dbReference type="Proteomes" id="UP000238196"/>
    </source>
</evidence>
<evidence type="ECO:0000313" key="2">
    <source>
        <dbReference type="EMBL" id="PPC76850.1"/>
    </source>
</evidence>
<dbReference type="AlphaFoldDB" id="A0A2S5KQ31"/>
<comment type="caution">
    <text evidence="2">The sequence shown here is derived from an EMBL/GenBank/DDBJ whole genome shotgun (WGS) entry which is preliminary data.</text>
</comment>
<organism evidence="2 3">
    <name type="scientific">Proteobacteria bacterium 228</name>
    <dbReference type="NCBI Taxonomy" id="2083153"/>
    <lineage>
        <taxon>Bacteria</taxon>
        <taxon>Pseudomonadati</taxon>
        <taxon>Pseudomonadota</taxon>
    </lineage>
</organism>
<protein>
    <submittedName>
        <fullName evidence="2">CoA transferase</fullName>
    </submittedName>
</protein>
<dbReference type="GO" id="GO:0008410">
    <property type="term" value="F:CoA-transferase activity"/>
    <property type="evidence" value="ECO:0007669"/>
    <property type="project" value="TreeGrafter"/>
</dbReference>
<accession>A0A2S5KQ31</accession>
<dbReference type="InterPro" id="IPR044855">
    <property type="entry name" value="CoA-Trfase_III_dom3_sf"/>
</dbReference>
<reference evidence="2 3" key="1">
    <citation type="submission" date="2018-02" db="EMBL/GenBank/DDBJ databases">
        <title>novel marine gammaproteobacteria from coastal saline agro ecosystem.</title>
        <authorList>
            <person name="Krishnan R."/>
            <person name="Ramesh Kumar N."/>
        </authorList>
    </citation>
    <scope>NUCLEOTIDE SEQUENCE [LARGE SCALE GENOMIC DNA]</scope>
    <source>
        <strain evidence="2 3">228</strain>
    </source>
</reference>
<dbReference type="Proteomes" id="UP000238196">
    <property type="component" value="Unassembled WGS sequence"/>
</dbReference>
<gene>
    <name evidence="2" type="ORF">C4K68_13525</name>
</gene>
<dbReference type="Gene3D" id="3.30.1540.10">
    <property type="entry name" value="formyl-coa transferase, domain 3"/>
    <property type="match status" value="1"/>
</dbReference>
<dbReference type="InterPro" id="IPR023606">
    <property type="entry name" value="CoA-Trfase_III_dom_1_sf"/>
</dbReference>
<keyword evidence="1 2" id="KW-0808">Transferase</keyword>